<feature type="transmembrane region" description="Helical" evidence="1">
    <location>
        <begin position="51"/>
        <end position="67"/>
    </location>
</feature>
<keyword evidence="1" id="KW-0812">Transmembrane</keyword>
<evidence type="ECO:0000313" key="2">
    <source>
        <dbReference type="EMBL" id="GAH03466.1"/>
    </source>
</evidence>
<keyword evidence="1" id="KW-0472">Membrane</keyword>
<protein>
    <submittedName>
        <fullName evidence="2">Uncharacterized protein</fullName>
    </submittedName>
</protein>
<dbReference type="EMBL" id="BART01024357">
    <property type="protein sequence ID" value="GAH03466.1"/>
    <property type="molecule type" value="Genomic_DNA"/>
</dbReference>
<evidence type="ECO:0000256" key="1">
    <source>
        <dbReference type="SAM" id="Phobius"/>
    </source>
</evidence>
<comment type="caution">
    <text evidence="2">The sequence shown here is derived from an EMBL/GenBank/DDBJ whole genome shotgun (WGS) entry which is preliminary data.</text>
</comment>
<keyword evidence="1" id="KW-1133">Transmembrane helix</keyword>
<sequence length="97" mass="11093">MSNPLGHRAVRNLTIISDVLLINLGYAFAYIARYEFQWLLPTTEIVPYQEYVGQQILLTALLILTFSQSKVWTRRRGEFWIDEVSRVGYATAAGIAL</sequence>
<gene>
    <name evidence="2" type="ORF">S01H4_44031</name>
</gene>
<accession>X1C600</accession>
<feature type="non-terminal residue" evidence="2">
    <location>
        <position position="97"/>
    </location>
</feature>
<dbReference type="AlphaFoldDB" id="X1C600"/>
<proteinExistence type="predicted"/>
<organism evidence="2">
    <name type="scientific">marine sediment metagenome</name>
    <dbReference type="NCBI Taxonomy" id="412755"/>
    <lineage>
        <taxon>unclassified sequences</taxon>
        <taxon>metagenomes</taxon>
        <taxon>ecological metagenomes</taxon>
    </lineage>
</organism>
<name>X1C600_9ZZZZ</name>
<reference evidence="2" key="1">
    <citation type="journal article" date="2014" name="Front. Microbiol.">
        <title>High frequency of phylogenetically diverse reductive dehalogenase-homologous genes in deep subseafloor sedimentary metagenomes.</title>
        <authorList>
            <person name="Kawai M."/>
            <person name="Futagami T."/>
            <person name="Toyoda A."/>
            <person name="Takaki Y."/>
            <person name="Nishi S."/>
            <person name="Hori S."/>
            <person name="Arai W."/>
            <person name="Tsubouchi T."/>
            <person name="Morono Y."/>
            <person name="Uchiyama I."/>
            <person name="Ito T."/>
            <person name="Fujiyama A."/>
            <person name="Inagaki F."/>
            <person name="Takami H."/>
        </authorList>
    </citation>
    <scope>NUCLEOTIDE SEQUENCE</scope>
    <source>
        <strain evidence="2">Expedition CK06-06</strain>
    </source>
</reference>
<feature type="transmembrane region" description="Helical" evidence="1">
    <location>
        <begin position="12"/>
        <end position="31"/>
    </location>
</feature>